<dbReference type="CDD" id="cd05121">
    <property type="entry name" value="ABC1_ADCK3-like"/>
    <property type="match status" value="1"/>
</dbReference>
<keyword evidence="2" id="KW-1133">Transmembrane helix</keyword>
<dbReference type="Gene3D" id="1.10.510.10">
    <property type="entry name" value="Transferase(Phosphotransferase) domain 1"/>
    <property type="match status" value="1"/>
</dbReference>
<keyword evidence="5" id="KW-1185">Reference proteome</keyword>
<sequence length="653" mass="70249">MTLSVLYVALATSSIALGVVVFSAAARRLLGVRVGVARAFVTGTVGLVAFWAFGTSTESAGSRVLFTPVQIGVSLLVATLFLGLSEVLWPSPFRPLAGARGLQRRLARTRRYWEISRIAMRHGLLAPRLRPARASGAGDRRDPRALRLALEEGGVTFIKLGQALSTRPDLLPPDVVAELVRLRCEVPPAPWPAIEHVLREELGCDPEELFAHVDPIPLATASIAQVHRARLHTGEQVALKIQRPGIKPVVLRDLDIAHRVAKTLESRTTWGRRMGASALADGLSDALREELDFRMEARNLSAVAAATKDASVHVPRVHAALCSERLLVMEFLEGVPLGSAAAIEPLRALDRDALAATLLRTLLGQVLHSGVFHADPHPGNVLLLPDGRLGLLDFGCVGRLDGRLRSALAQFLHGLHRGDPARLVDALLEILTPSEDTDSAALERSLGQFLARHLGPGSTPGVAMFNDLFRLVSRHGLSVPPEIAAVFRSLTTLDGTLRELAPGLDMVQASRSFAVSHIGESFSPGNLRRTATEEALELLPMLRRLPRRIERILGAVEDGNVNVNVRLFASSRDRSFITDLLHQVLLGFLGASTGVAAVMLLGTPGGPSITPALSLFQLLGYNLLVVSSVLVMRVLFLSFPSAERGARGSRSTP</sequence>
<gene>
    <name evidence="4" type="ORF">G9H71_21575</name>
</gene>
<keyword evidence="2" id="KW-0472">Membrane</keyword>
<evidence type="ECO:0000259" key="3">
    <source>
        <dbReference type="PROSITE" id="PS50011"/>
    </source>
</evidence>
<evidence type="ECO:0000256" key="2">
    <source>
        <dbReference type="SAM" id="Phobius"/>
    </source>
</evidence>
<feature type="transmembrane region" description="Helical" evidence="2">
    <location>
        <begin position="580"/>
        <end position="601"/>
    </location>
</feature>
<dbReference type="GO" id="GO:0016301">
    <property type="term" value="F:kinase activity"/>
    <property type="evidence" value="ECO:0007669"/>
    <property type="project" value="UniProtKB-KW"/>
</dbReference>
<keyword evidence="2" id="KW-0812">Transmembrane</keyword>
<comment type="similarity">
    <text evidence="1">Belongs to the protein kinase superfamily. ADCK protein kinase family.</text>
</comment>
<dbReference type="InterPro" id="IPR000719">
    <property type="entry name" value="Prot_kinase_dom"/>
</dbReference>
<feature type="domain" description="Protein kinase" evidence="3">
    <location>
        <begin position="212"/>
        <end position="542"/>
    </location>
</feature>
<organism evidence="4 5">
    <name type="scientific">Motilibacter deserti</name>
    <dbReference type="NCBI Taxonomy" id="2714956"/>
    <lineage>
        <taxon>Bacteria</taxon>
        <taxon>Bacillati</taxon>
        <taxon>Actinomycetota</taxon>
        <taxon>Actinomycetes</taxon>
        <taxon>Motilibacterales</taxon>
        <taxon>Motilibacteraceae</taxon>
        <taxon>Motilibacter</taxon>
    </lineage>
</organism>
<feature type="transmembrane region" description="Helical" evidence="2">
    <location>
        <begin position="6"/>
        <end position="24"/>
    </location>
</feature>
<feature type="transmembrane region" description="Helical" evidence="2">
    <location>
        <begin position="36"/>
        <end position="53"/>
    </location>
</feature>
<keyword evidence="4" id="KW-0418">Kinase</keyword>
<dbReference type="Proteomes" id="UP000800981">
    <property type="component" value="Unassembled WGS sequence"/>
</dbReference>
<dbReference type="PROSITE" id="PS50011">
    <property type="entry name" value="PROTEIN_KINASE_DOM"/>
    <property type="match status" value="1"/>
</dbReference>
<dbReference type="InterPro" id="IPR050154">
    <property type="entry name" value="UbiB_kinase"/>
</dbReference>
<evidence type="ECO:0000256" key="1">
    <source>
        <dbReference type="ARBA" id="ARBA00009670"/>
    </source>
</evidence>
<feature type="transmembrane region" description="Helical" evidence="2">
    <location>
        <begin position="65"/>
        <end position="84"/>
    </location>
</feature>
<dbReference type="EMBL" id="JAANNP010000148">
    <property type="protein sequence ID" value="NHC16380.1"/>
    <property type="molecule type" value="Genomic_DNA"/>
</dbReference>
<proteinExistence type="inferred from homology"/>
<comment type="caution">
    <text evidence="4">The sequence shown here is derived from an EMBL/GenBank/DDBJ whole genome shotgun (WGS) entry which is preliminary data.</text>
</comment>
<evidence type="ECO:0000313" key="4">
    <source>
        <dbReference type="EMBL" id="NHC16380.1"/>
    </source>
</evidence>
<dbReference type="SUPFAM" id="SSF56112">
    <property type="entry name" value="Protein kinase-like (PK-like)"/>
    <property type="match status" value="1"/>
</dbReference>
<dbReference type="InterPro" id="IPR004147">
    <property type="entry name" value="ABC1_dom"/>
</dbReference>
<dbReference type="Pfam" id="PF03109">
    <property type="entry name" value="ABC1"/>
    <property type="match status" value="1"/>
</dbReference>
<reference evidence="4 5" key="1">
    <citation type="submission" date="2020-03" db="EMBL/GenBank/DDBJ databases">
        <title>Two novel Motilibacter sp.</title>
        <authorList>
            <person name="Liu S."/>
        </authorList>
    </citation>
    <scope>NUCLEOTIDE SEQUENCE [LARGE SCALE GENOMIC DNA]</scope>
    <source>
        <strain evidence="4 5">E257</strain>
    </source>
</reference>
<name>A0ABX0H350_9ACTN</name>
<dbReference type="RefSeq" id="WP_166284827.1">
    <property type="nucleotide sequence ID" value="NZ_JAANNP010000148.1"/>
</dbReference>
<feature type="transmembrane region" description="Helical" evidence="2">
    <location>
        <begin position="621"/>
        <end position="640"/>
    </location>
</feature>
<keyword evidence="4" id="KW-0808">Transferase</keyword>
<dbReference type="PANTHER" id="PTHR10566:SF113">
    <property type="entry name" value="PROTEIN ACTIVITY OF BC1 COMPLEX KINASE 7, CHLOROPLASTIC"/>
    <property type="match status" value="1"/>
</dbReference>
<accession>A0ABX0H350</accession>
<protein>
    <submittedName>
        <fullName evidence="4">AarF/ABC1/UbiB kinase family protein</fullName>
    </submittedName>
</protein>
<dbReference type="InterPro" id="IPR011009">
    <property type="entry name" value="Kinase-like_dom_sf"/>
</dbReference>
<evidence type="ECO:0000313" key="5">
    <source>
        <dbReference type="Proteomes" id="UP000800981"/>
    </source>
</evidence>
<dbReference type="PANTHER" id="PTHR10566">
    <property type="entry name" value="CHAPERONE-ACTIVITY OF BC1 COMPLEX CABC1 -RELATED"/>
    <property type="match status" value="1"/>
</dbReference>